<accession>A0A376F2C2</accession>
<protein>
    <submittedName>
        <fullName evidence="1">Lytic transglycosylase, catalytic</fullName>
    </submittedName>
</protein>
<dbReference type="Proteomes" id="UP000255163">
    <property type="component" value="Unassembled WGS sequence"/>
</dbReference>
<evidence type="ECO:0000313" key="2">
    <source>
        <dbReference type="Proteomes" id="UP000255163"/>
    </source>
</evidence>
<organism evidence="1 2">
    <name type="scientific">Enterobacter asburiae</name>
    <dbReference type="NCBI Taxonomy" id="61645"/>
    <lineage>
        <taxon>Bacteria</taxon>
        <taxon>Pseudomonadati</taxon>
        <taxon>Pseudomonadota</taxon>
        <taxon>Gammaproteobacteria</taxon>
        <taxon>Enterobacterales</taxon>
        <taxon>Enterobacteriaceae</taxon>
        <taxon>Enterobacter</taxon>
        <taxon>Enterobacter cloacae complex</taxon>
    </lineage>
</organism>
<proteinExistence type="predicted"/>
<name>A0A376F2C2_ENTAS</name>
<dbReference type="EMBL" id="UFYI01000007">
    <property type="protein sequence ID" value="STD17977.1"/>
    <property type="molecule type" value="Genomic_DNA"/>
</dbReference>
<gene>
    <name evidence="1" type="ORF">NCTC12123_00139</name>
</gene>
<dbReference type="AlphaFoldDB" id="A0A376F2C2"/>
<reference evidence="1 2" key="1">
    <citation type="submission" date="2018-06" db="EMBL/GenBank/DDBJ databases">
        <authorList>
            <consortium name="Pathogen Informatics"/>
            <person name="Doyle S."/>
        </authorList>
    </citation>
    <scope>NUCLEOTIDE SEQUENCE [LARGE SCALE GENOMIC DNA]</scope>
    <source>
        <strain evidence="1 2">NCTC12123</strain>
    </source>
</reference>
<evidence type="ECO:0000313" key="1">
    <source>
        <dbReference type="EMBL" id="STD17977.1"/>
    </source>
</evidence>
<sequence>MAAKKMTNQQIARTWSISEVNGDAKLMKYAPEALYNYGPSGWQAAQWKEEKENLMYGERKGEITTSPAQLGITSGNAVTVTSKTPESRIAAIWKLPLMC</sequence>